<comment type="function">
    <text evidence="2">Purine nucleoside enzyme that catalyzes the phosphorolysis of adenosine and inosine nucleosides, yielding D-ribose 1-phosphate and the respective free bases, adenine and hypoxanthine. Also catalyzes the phosphorolysis of S-methyl-5'-thioadenosine into adenine and S-methyl-5-thio-alpha-D-ribose 1-phosphate. Also has adenosine deaminase activity.</text>
</comment>
<dbReference type="PANTHER" id="PTHR30616">
    <property type="entry name" value="UNCHARACTERIZED PROTEIN YFIH"/>
    <property type="match status" value="1"/>
</dbReference>
<dbReference type="RefSeq" id="WP_062411905.1">
    <property type="nucleotide sequence ID" value="NZ_JAJCIO010000021.1"/>
</dbReference>
<keyword evidence="5" id="KW-0479">Metal-binding</keyword>
<dbReference type="InterPro" id="IPR003730">
    <property type="entry name" value="Cu_polyphenol_OxRdtase"/>
</dbReference>
<evidence type="ECO:0000313" key="12">
    <source>
        <dbReference type="EMBL" id="MCQ5343272.1"/>
    </source>
</evidence>
<evidence type="ECO:0000256" key="1">
    <source>
        <dbReference type="ARBA" id="ARBA00000553"/>
    </source>
</evidence>
<dbReference type="NCBIfam" id="TIGR00726">
    <property type="entry name" value="peptidoglycan editing factor PgeF"/>
    <property type="match status" value="1"/>
</dbReference>
<gene>
    <name evidence="12" type="primary">pgeF</name>
    <name evidence="12" type="ORF">NE675_09610</name>
</gene>
<dbReference type="PANTHER" id="PTHR30616:SF2">
    <property type="entry name" value="PURINE NUCLEOSIDE PHOSPHORYLASE LACC1"/>
    <property type="match status" value="1"/>
</dbReference>
<proteinExistence type="inferred from homology"/>
<dbReference type="EMBL" id="JANGEW010000019">
    <property type="protein sequence ID" value="MCQ5343272.1"/>
    <property type="molecule type" value="Genomic_DNA"/>
</dbReference>
<comment type="caution">
    <text evidence="12">The sequence shown here is derived from an EMBL/GenBank/DDBJ whole genome shotgun (WGS) entry which is preliminary data.</text>
</comment>
<evidence type="ECO:0000256" key="6">
    <source>
        <dbReference type="ARBA" id="ARBA00022801"/>
    </source>
</evidence>
<reference evidence="12 13" key="1">
    <citation type="submission" date="2022-06" db="EMBL/GenBank/DDBJ databases">
        <title>Isolation of gut microbiota from human fecal samples.</title>
        <authorList>
            <person name="Pamer E.G."/>
            <person name="Barat B."/>
            <person name="Waligurski E."/>
            <person name="Medina S."/>
            <person name="Paddock L."/>
            <person name="Mostad J."/>
        </authorList>
    </citation>
    <scope>NUCLEOTIDE SEQUENCE [LARGE SCALE GENOMIC DNA]</scope>
    <source>
        <strain evidence="12 13">DFI.1.1</strain>
    </source>
</reference>
<dbReference type="Gene3D" id="3.60.140.10">
    <property type="entry name" value="CNF1/YfiH-like putative cysteine hydrolases"/>
    <property type="match status" value="1"/>
</dbReference>
<dbReference type="SUPFAM" id="SSF64438">
    <property type="entry name" value="CNF1/YfiH-like putative cysteine hydrolases"/>
    <property type="match status" value="1"/>
</dbReference>
<keyword evidence="13" id="KW-1185">Reference proteome</keyword>
<evidence type="ECO:0000256" key="5">
    <source>
        <dbReference type="ARBA" id="ARBA00022723"/>
    </source>
</evidence>
<comment type="catalytic activity">
    <reaction evidence="10">
        <text>S-methyl-5'-thioadenosine + phosphate = 5-(methylsulfanyl)-alpha-D-ribose 1-phosphate + adenine</text>
        <dbReference type="Rhea" id="RHEA:11852"/>
        <dbReference type="ChEBI" id="CHEBI:16708"/>
        <dbReference type="ChEBI" id="CHEBI:17509"/>
        <dbReference type="ChEBI" id="CHEBI:43474"/>
        <dbReference type="ChEBI" id="CHEBI:58533"/>
        <dbReference type="EC" id="2.4.2.28"/>
    </reaction>
    <physiologicalReaction direction="left-to-right" evidence="10">
        <dbReference type="Rhea" id="RHEA:11853"/>
    </physiologicalReaction>
</comment>
<sequence>MTKWVEHENGICWEESTLLAEAGLRHGVTGRSGGVSEAPFQSLNLGLHVDDRTQDVLENRRRLMAVLNCDLPQLTTARQTHEDHIIAVGQTEIGRGAGSYADAFPHTDALMTNLPGVPLMMCVADCVPVILFDPVKSVCAVVHDGWRGTAQRLAAKTVLAMQLAYGSKPKDILAYIGPSISKAHFEVSEDTAMTFQNLGPAYGACTEHQEGIWRVDLWKANHLLLTDAGLVPEHIETTTSCVFDQADKFFSYRRDGGHTGRMGAFAVL</sequence>
<dbReference type="CDD" id="cd16833">
    <property type="entry name" value="YfiH"/>
    <property type="match status" value="1"/>
</dbReference>
<keyword evidence="6" id="KW-0378">Hydrolase</keyword>
<keyword evidence="7" id="KW-0862">Zinc</keyword>
<accession>A0ABT1STS2</accession>
<evidence type="ECO:0000313" key="13">
    <source>
        <dbReference type="Proteomes" id="UP001206692"/>
    </source>
</evidence>
<evidence type="ECO:0000256" key="8">
    <source>
        <dbReference type="ARBA" id="ARBA00047989"/>
    </source>
</evidence>
<name>A0ABT1STS2_9FIRM</name>
<evidence type="ECO:0000256" key="9">
    <source>
        <dbReference type="ARBA" id="ARBA00048968"/>
    </source>
</evidence>
<evidence type="ECO:0000256" key="3">
    <source>
        <dbReference type="ARBA" id="ARBA00007353"/>
    </source>
</evidence>
<comment type="catalytic activity">
    <reaction evidence="1">
        <text>inosine + phosphate = alpha-D-ribose 1-phosphate + hypoxanthine</text>
        <dbReference type="Rhea" id="RHEA:27646"/>
        <dbReference type="ChEBI" id="CHEBI:17368"/>
        <dbReference type="ChEBI" id="CHEBI:17596"/>
        <dbReference type="ChEBI" id="CHEBI:43474"/>
        <dbReference type="ChEBI" id="CHEBI:57720"/>
        <dbReference type="EC" id="2.4.2.1"/>
    </reaction>
    <physiologicalReaction direction="left-to-right" evidence="1">
        <dbReference type="Rhea" id="RHEA:27647"/>
    </physiologicalReaction>
</comment>
<evidence type="ECO:0000256" key="2">
    <source>
        <dbReference type="ARBA" id="ARBA00003215"/>
    </source>
</evidence>
<evidence type="ECO:0000256" key="7">
    <source>
        <dbReference type="ARBA" id="ARBA00022833"/>
    </source>
</evidence>
<dbReference type="InterPro" id="IPR038371">
    <property type="entry name" value="Cu_polyphenol_OxRdtase_sf"/>
</dbReference>
<keyword evidence="4" id="KW-0808">Transferase</keyword>
<evidence type="ECO:0000256" key="10">
    <source>
        <dbReference type="ARBA" id="ARBA00049893"/>
    </source>
</evidence>
<protein>
    <recommendedName>
        <fullName evidence="11">Purine nucleoside phosphorylase</fullName>
    </recommendedName>
</protein>
<evidence type="ECO:0000256" key="4">
    <source>
        <dbReference type="ARBA" id="ARBA00022679"/>
    </source>
</evidence>
<dbReference type="Pfam" id="PF02578">
    <property type="entry name" value="Cu-oxidase_4"/>
    <property type="match status" value="1"/>
</dbReference>
<organism evidence="12 13">
    <name type="scientific">Megasphaera massiliensis</name>
    <dbReference type="NCBI Taxonomy" id="1232428"/>
    <lineage>
        <taxon>Bacteria</taxon>
        <taxon>Bacillati</taxon>
        <taxon>Bacillota</taxon>
        <taxon>Negativicutes</taxon>
        <taxon>Veillonellales</taxon>
        <taxon>Veillonellaceae</taxon>
        <taxon>Megasphaera</taxon>
    </lineage>
</organism>
<dbReference type="Proteomes" id="UP001206692">
    <property type="component" value="Unassembled WGS sequence"/>
</dbReference>
<comment type="catalytic activity">
    <reaction evidence="8">
        <text>adenosine + H2O + H(+) = inosine + NH4(+)</text>
        <dbReference type="Rhea" id="RHEA:24408"/>
        <dbReference type="ChEBI" id="CHEBI:15377"/>
        <dbReference type="ChEBI" id="CHEBI:15378"/>
        <dbReference type="ChEBI" id="CHEBI:16335"/>
        <dbReference type="ChEBI" id="CHEBI:17596"/>
        <dbReference type="ChEBI" id="CHEBI:28938"/>
        <dbReference type="EC" id="3.5.4.4"/>
    </reaction>
    <physiologicalReaction direction="left-to-right" evidence="8">
        <dbReference type="Rhea" id="RHEA:24409"/>
    </physiologicalReaction>
</comment>
<dbReference type="InterPro" id="IPR011324">
    <property type="entry name" value="Cytotoxic_necrot_fac-like_cat"/>
</dbReference>
<comment type="catalytic activity">
    <reaction evidence="9">
        <text>adenosine + phosphate = alpha-D-ribose 1-phosphate + adenine</text>
        <dbReference type="Rhea" id="RHEA:27642"/>
        <dbReference type="ChEBI" id="CHEBI:16335"/>
        <dbReference type="ChEBI" id="CHEBI:16708"/>
        <dbReference type="ChEBI" id="CHEBI:43474"/>
        <dbReference type="ChEBI" id="CHEBI:57720"/>
        <dbReference type="EC" id="2.4.2.1"/>
    </reaction>
    <physiologicalReaction direction="left-to-right" evidence="9">
        <dbReference type="Rhea" id="RHEA:27643"/>
    </physiologicalReaction>
</comment>
<comment type="similarity">
    <text evidence="3 11">Belongs to the purine nucleoside phosphorylase YfiH/LACC1 family.</text>
</comment>
<evidence type="ECO:0000256" key="11">
    <source>
        <dbReference type="RuleBase" id="RU361274"/>
    </source>
</evidence>